<dbReference type="GO" id="GO:0000444">
    <property type="term" value="C:MIS12/MIND type complex"/>
    <property type="evidence" value="ECO:0007669"/>
    <property type="project" value="InterPro"/>
</dbReference>
<dbReference type="GO" id="GO:0007059">
    <property type="term" value="P:chromosome segregation"/>
    <property type="evidence" value="ECO:0007669"/>
    <property type="project" value="InterPro"/>
</dbReference>
<dbReference type="PANTHER" id="PTHR14778:SF2">
    <property type="entry name" value="KINETOCHORE-ASSOCIATED PROTEIN DSN1 HOMOLOG"/>
    <property type="match status" value="1"/>
</dbReference>
<proteinExistence type="predicted"/>
<evidence type="ECO:0000256" key="1">
    <source>
        <dbReference type="SAM" id="SignalP"/>
    </source>
</evidence>
<comment type="caution">
    <text evidence="2">The sequence shown here is derived from an EMBL/GenBank/DDBJ whole genome shotgun (WGS) entry which is preliminary data.</text>
</comment>
<reference evidence="2 3" key="1">
    <citation type="journal article" date="2013" name="Proc. Natl. Acad. Sci. U.S.A.">
        <title>The king cobra genome reveals dynamic gene evolution and adaptation in the snake venom system.</title>
        <authorList>
            <person name="Vonk F.J."/>
            <person name="Casewell N.R."/>
            <person name="Henkel C.V."/>
            <person name="Heimberg A.M."/>
            <person name="Jansen H.J."/>
            <person name="McCleary R.J."/>
            <person name="Kerkkamp H.M."/>
            <person name="Vos R.A."/>
            <person name="Guerreiro I."/>
            <person name="Calvete J.J."/>
            <person name="Wuster W."/>
            <person name="Woods A.E."/>
            <person name="Logan J.M."/>
            <person name="Harrison R.A."/>
            <person name="Castoe T.A."/>
            <person name="de Koning A.P."/>
            <person name="Pollock D.D."/>
            <person name="Yandell M."/>
            <person name="Calderon D."/>
            <person name="Renjifo C."/>
            <person name="Currier R.B."/>
            <person name="Salgado D."/>
            <person name="Pla D."/>
            <person name="Sanz L."/>
            <person name="Hyder A.S."/>
            <person name="Ribeiro J.M."/>
            <person name="Arntzen J.W."/>
            <person name="van den Thillart G.E."/>
            <person name="Boetzer M."/>
            <person name="Pirovano W."/>
            <person name="Dirks R.P."/>
            <person name="Spaink H.P."/>
            <person name="Duboule D."/>
            <person name="McGlinn E."/>
            <person name="Kini R.M."/>
            <person name="Richardson M.K."/>
        </authorList>
    </citation>
    <scope>NUCLEOTIDE SEQUENCE</scope>
    <source>
        <tissue evidence="2">Blood</tissue>
    </source>
</reference>
<sequence>MTALMSLVLKLIIIYIFNRFSAENQAWDELLLSYQKKMEDISRQLESCELKQAPEESCSYLGTSQAHVLQAKPDYQKILDCQAEVFYCLEGVVSDDINYCTIVLL</sequence>
<evidence type="ECO:0000313" key="2">
    <source>
        <dbReference type="EMBL" id="ETE70989.1"/>
    </source>
</evidence>
<gene>
    <name evidence="2" type="primary">DSN1</name>
    <name evidence="2" type="ORF">L345_03200</name>
</gene>
<name>V8P8X7_OPHHA</name>
<feature type="non-terminal residue" evidence="2">
    <location>
        <position position="1"/>
    </location>
</feature>
<keyword evidence="3" id="KW-1185">Reference proteome</keyword>
<dbReference type="OrthoDB" id="10044040at2759"/>
<feature type="chain" id="PRO_5004771354" evidence="1">
    <location>
        <begin position="23"/>
        <end position="105"/>
    </location>
</feature>
<dbReference type="Proteomes" id="UP000018936">
    <property type="component" value="Unassembled WGS sequence"/>
</dbReference>
<organism evidence="2 3">
    <name type="scientific">Ophiophagus hannah</name>
    <name type="common">King cobra</name>
    <name type="synonym">Naja hannah</name>
    <dbReference type="NCBI Taxonomy" id="8665"/>
    <lineage>
        <taxon>Eukaryota</taxon>
        <taxon>Metazoa</taxon>
        <taxon>Chordata</taxon>
        <taxon>Craniata</taxon>
        <taxon>Vertebrata</taxon>
        <taxon>Euteleostomi</taxon>
        <taxon>Lepidosauria</taxon>
        <taxon>Squamata</taxon>
        <taxon>Bifurcata</taxon>
        <taxon>Unidentata</taxon>
        <taxon>Episquamata</taxon>
        <taxon>Toxicofera</taxon>
        <taxon>Serpentes</taxon>
        <taxon>Colubroidea</taxon>
        <taxon>Elapidae</taxon>
        <taxon>Elapinae</taxon>
        <taxon>Ophiophagus</taxon>
    </lineage>
</organism>
<dbReference type="InterPro" id="IPR013218">
    <property type="entry name" value="Dsn1/Mis13"/>
</dbReference>
<feature type="signal peptide" evidence="1">
    <location>
        <begin position="1"/>
        <end position="22"/>
    </location>
</feature>
<dbReference type="EMBL" id="AZIM01000451">
    <property type="protein sequence ID" value="ETE70989.1"/>
    <property type="molecule type" value="Genomic_DNA"/>
</dbReference>
<evidence type="ECO:0000313" key="3">
    <source>
        <dbReference type="Proteomes" id="UP000018936"/>
    </source>
</evidence>
<accession>V8P8X7</accession>
<dbReference type="AlphaFoldDB" id="V8P8X7"/>
<keyword evidence="1" id="KW-0732">Signal</keyword>
<protein>
    <submittedName>
        <fullName evidence="2">Kinetochore-associated protein DSN1-like protein</fullName>
    </submittedName>
</protein>
<dbReference type="PANTHER" id="PTHR14778">
    <property type="entry name" value="KINETOCHORE-ASSOCIATED PROTEIN DSN1 HOMOLOG"/>
    <property type="match status" value="1"/>
</dbReference>
<dbReference type="GO" id="GO:0051301">
    <property type="term" value="P:cell division"/>
    <property type="evidence" value="ECO:0007669"/>
    <property type="project" value="InterPro"/>
</dbReference>